<proteinExistence type="predicted"/>
<dbReference type="EMBL" id="CP159289">
    <property type="protein sequence ID" value="XCH24874.1"/>
    <property type="molecule type" value="Genomic_DNA"/>
</dbReference>
<evidence type="ECO:0000313" key="2">
    <source>
        <dbReference type="EMBL" id="XCH24874.1"/>
    </source>
</evidence>
<accession>A0AAU8FLX8</accession>
<dbReference type="AlphaFoldDB" id="A0AAU8FLX8"/>
<dbReference type="RefSeq" id="WP_353720181.1">
    <property type="nucleotide sequence ID" value="NZ_CP159289.1"/>
</dbReference>
<feature type="region of interest" description="Disordered" evidence="1">
    <location>
        <begin position="1"/>
        <end position="27"/>
    </location>
</feature>
<organism evidence="2">
    <name type="scientific">Dyadobacter sp. 676</name>
    <dbReference type="NCBI Taxonomy" id="3088362"/>
    <lineage>
        <taxon>Bacteria</taxon>
        <taxon>Pseudomonadati</taxon>
        <taxon>Bacteroidota</taxon>
        <taxon>Cytophagia</taxon>
        <taxon>Cytophagales</taxon>
        <taxon>Spirosomataceae</taxon>
        <taxon>Dyadobacter</taxon>
    </lineage>
</organism>
<sequence length="105" mass="11597">MAKTQTSNKPVAPKTPPVKPAARPATTAKSNVLALAEPVQQISNQPAMPWQFTLSDYHRVAPDEDRRAVLAALEIPVFKHKERLNYAARWGLDPGYVLVTDIQPV</sequence>
<gene>
    <name evidence="2" type="ORF">ABV298_00125</name>
</gene>
<evidence type="ECO:0000256" key="1">
    <source>
        <dbReference type="SAM" id="MobiDB-lite"/>
    </source>
</evidence>
<protein>
    <submittedName>
        <fullName evidence="2">Uncharacterized protein</fullName>
    </submittedName>
</protein>
<reference evidence="2" key="1">
    <citation type="submission" date="2024-06" db="EMBL/GenBank/DDBJ databases">
        <title>Sequencing and assembly of the genome of Dyadobacter sp. strain 676, a symbiont of Cyamopsis tetragonoloba.</title>
        <authorList>
            <person name="Guro P."/>
            <person name="Sazanova A."/>
            <person name="Kuznetsova I."/>
            <person name="Belimov A."/>
            <person name="Safronova V."/>
        </authorList>
    </citation>
    <scope>NUCLEOTIDE SEQUENCE</scope>
    <source>
        <strain evidence="2">676</strain>
    </source>
</reference>
<name>A0AAU8FLX8_9BACT</name>